<dbReference type="EMBL" id="LR796313">
    <property type="protein sequence ID" value="CAB4136191.1"/>
    <property type="molecule type" value="Genomic_DNA"/>
</dbReference>
<sequence>MRKINNIEQAFAQMSYRLENGKYEPKQIDLEAYSFLANWVMESKKQALKNDILFAKLFCRVFAQEVHFFKGDFKLAQKTMHHYLKHPIEFYYEKFTQEVNDVLMNKYINELGITEKHPALLTDKERELENELLKDKMIMDYFEGILKEDKVFISLNNQITEYINKYKNLP</sequence>
<accession>A0A6J5LPV0</accession>
<evidence type="ECO:0000313" key="1">
    <source>
        <dbReference type="EMBL" id="CAB4136191.1"/>
    </source>
</evidence>
<gene>
    <name evidence="1" type="ORF">UFOVP299_25</name>
</gene>
<name>A0A6J5LPV0_9CAUD</name>
<protein>
    <submittedName>
        <fullName evidence="1">Uncharacterized protein</fullName>
    </submittedName>
</protein>
<organism evidence="1">
    <name type="scientific">uncultured Caudovirales phage</name>
    <dbReference type="NCBI Taxonomy" id="2100421"/>
    <lineage>
        <taxon>Viruses</taxon>
        <taxon>Duplodnaviria</taxon>
        <taxon>Heunggongvirae</taxon>
        <taxon>Uroviricota</taxon>
        <taxon>Caudoviricetes</taxon>
        <taxon>Peduoviridae</taxon>
        <taxon>Maltschvirus</taxon>
        <taxon>Maltschvirus maltsch</taxon>
    </lineage>
</organism>
<reference evidence="1" key="1">
    <citation type="submission" date="2020-04" db="EMBL/GenBank/DDBJ databases">
        <authorList>
            <person name="Chiriac C."/>
            <person name="Salcher M."/>
            <person name="Ghai R."/>
            <person name="Kavagutti S V."/>
        </authorList>
    </citation>
    <scope>NUCLEOTIDE SEQUENCE</scope>
</reference>
<proteinExistence type="predicted"/>